<reference evidence="2" key="1">
    <citation type="submission" date="2022-11" db="UniProtKB">
        <authorList>
            <consortium name="WormBaseParasite"/>
        </authorList>
    </citation>
    <scope>IDENTIFICATION</scope>
</reference>
<protein>
    <submittedName>
        <fullName evidence="2">Uncharacterized protein</fullName>
    </submittedName>
</protein>
<dbReference type="WBParaSite" id="PS1159_v2.g11862.t1">
    <property type="protein sequence ID" value="PS1159_v2.g11862.t1"/>
    <property type="gene ID" value="PS1159_v2.g11862"/>
</dbReference>
<sequence>MHQNIHWDGAVRLTIEEKNITLLRTMAKHRCYILPRTSASAVVLMRKLQLVREIIDENDKLNVLGGDGKKFCSDDKIYLLEALSEGPRQKRDSTAAVDPLQLSYEERSPRCVDLILDCAEGEIGEVRSCYTWINGAMTMKQTCLSQKEFKITLTKPTGRIMKVQREQALICFERRQNGLRC</sequence>
<proteinExistence type="predicted"/>
<evidence type="ECO:0000313" key="2">
    <source>
        <dbReference type="WBParaSite" id="PS1159_v2.g11862.t1"/>
    </source>
</evidence>
<evidence type="ECO:0000313" key="1">
    <source>
        <dbReference type="Proteomes" id="UP000887580"/>
    </source>
</evidence>
<accession>A0AC35EXY7</accession>
<organism evidence="1 2">
    <name type="scientific">Panagrolaimus sp. PS1159</name>
    <dbReference type="NCBI Taxonomy" id="55785"/>
    <lineage>
        <taxon>Eukaryota</taxon>
        <taxon>Metazoa</taxon>
        <taxon>Ecdysozoa</taxon>
        <taxon>Nematoda</taxon>
        <taxon>Chromadorea</taxon>
        <taxon>Rhabditida</taxon>
        <taxon>Tylenchina</taxon>
        <taxon>Panagrolaimomorpha</taxon>
        <taxon>Panagrolaimoidea</taxon>
        <taxon>Panagrolaimidae</taxon>
        <taxon>Panagrolaimus</taxon>
    </lineage>
</organism>
<dbReference type="Proteomes" id="UP000887580">
    <property type="component" value="Unplaced"/>
</dbReference>
<name>A0AC35EXY7_9BILA</name>